<organism evidence="2 3">
    <name type="scientific">Prunus dulcis</name>
    <name type="common">Almond</name>
    <name type="synonym">Amygdalus dulcis</name>
    <dbReference type="NCBI Taxonomy" id="3755"/>
    <lineage>
        <taxon>Eukaryota</taxon>
        <taxon>Viridiplantae</taxon>
        <taxon>Streptophyta</taxon>
        <taxon>Embryophyta</taxon>
        <taxon>Tracheophyta</taxon>
        <taxon>Spermatophyta</taxon>
        <taxon>Magnoliopsida</taxon>
        <taxon>eudicotyledons</taxon>
        <taxon>Gunneridae</taxon>
        <taxon>Pentapetalae</taxon>
        <taxon>rosids</taxon>
        <taxon>fabids</taxon>
        <taxon>Rosales</taxon>
        <taxon>Rosaceae</taxon>
        <taxon>Amygdaloideae</taxon>
        <taxon>Amygdaleae</taxon>
        <taxon>Prunus</taxon>
    </lineage>
</organism>
<dbReference type="InterPro" id="IPR022229">
    <property type="entry name" value="TPPII_Ig-like-2"/>
</dbReference>
<comment type="caution">
    <text evidence="2">The sequence shown here is derived from an EMBL/GenBank/DDBJ whole genome shotgun (WGS) entry which is preliminary data.</text>
</comment>
<evidence type="ECO:0000313" key="2">
    <source>
        <dbReference type="EMBL" id="KAI5342896.1"/>
    </source>
</evidence>
<proteinExistence type="predicted"/>
<dbReference type="Pfam" id="PF12580">
    <property type="entry name" value="TPPII"/>
    <property type="match status" value="1"/>
</dbReference>
<accession>A0AAD4WGU5</accession>
<protein>
    <recommendedName>
        <fullName evidence="1">Tripeptidyl peptidase II second Ig-like domain-containing protein</fullName>
    </recommendedName>
</protein>
<keyword evidence="3" id="KW-1185">Reference proteome</keyword>
<evidence type="ECO:0000313" key="3">
    <source>
        <dbReference type="Proteomes" id="UP001054821"/>
    </source>
</evidence>
<sequence>MSIVHASQGLYKETPIPKRKGQKNQRNLIFRRLTSFRRHNITKLGEPRVKPLFRINIFHGIKINKDEMVLDGSEAPIRIEAEALNKIRIPYRLVESKLFTLPTDRAKLPSEKRVLALILTYKFKLEDGAEVKPQVPLLNNRVYDTKF</sequence>
<dbReference type="AlphaFoldDB" id="A0AAD4WGU5"/>
<dbReference type="EMBL" id="JAJFAZ020000002">
    <property type="protein sequence ID" value="KAI5342896.1"/>
    <property type="molecule type" value="Genomic_DNA"/>
</dbReference>
<feature type="domain" description="Tripeptidyl peptidase II second Ig-like" evidence="1">
    <location>
        <begin position="83"/>
        <end position="147"/>
    </location>
</feature>
<evidence type="ECO:0000259" key="1">
    <source>
        <dbReference type="Pfam" id="PF12580"/>
    </source>
</evidence>
<dbReference type="Proteomes" id="UP001054821">
    <property type="component" value="Chromosome 2"/>
</dbReference>
<reference evidence="2 3" key="1">
    <citation type="journal article" date="2022" name="G3 (Bethesda)">
        <title>Whole-genome sequence and methylome profiling of the almond [Prunus dulcis (Mill.) D.A. Webb] cultivar 'Nonpareil'.</title>
        <authorList>
            <person name="D'Amico-Willman K.M."/>
            <person name="Ouma W.Z."/>
            <person name="Meulia T."/>
            <person name="Sideli G.M."/>
            <person name="Gradziel T.M."/>
            <person name="Fresnedo-Ramirez J."/>
        </authorList>
    </citation>
    <scope>NUCLEOTIDE SEQUENCE [LARGE SCALE GENOMIC DNA]</scope>
    <source>
        <strain evidence="2">Clone GOH B32 T37-40</strain>
    </source>
</reference>
<gene>
    <name evidence="2" type="ORF">L3X38_010772</name>
</gene>
<name>A0AAD4WGU5_PRUDU</name>